<evidence type="ECO:0000259" key="9">
    <source>
        <dbReference type="PROSITE" id="PS50287"/>
    </source>
</evidence>
<feature type="region of interest" description="Disordered" evidence="8">
    <location>
        <begin position="1"/>
        <end position="35"/>
    </location>
</feature>
<evidence type="ECO:0000313" key="11">
    <source>
        <dbReference type="Proteomes" id="UP001266305"/>
    </source>
</evidence>
<evidence type="ECO:0000256" key="6">
    <source>
        <dbReference type="ARBA" id="ARBA00023180"/>
    </source>
</evidence>
<evidence type="ECO:0000256" key="5">
    <source>
        <dbReference type="ARBA" id="ARBA00023157"/>
    </source>
</evidence>
<feature type="disulfide bond" evidence="7">
    <location>
        <begin position="80"/>
        <end position="141"/>
    </location>
</feature>
<dbReference type="Pfam" id="PF00530">
    <property type="entry name" value="SRCR"/>
    <property type="match status" value="1"/>
</dbReference>
<dbReference type="Gene3D" id="3.10.250.10">
    <property type="entry name" value="SRCR-like domain"/>
    <property type="match status" value="1"/>
</dbReference>
<keyword evidence="3" id="KW-0732">Signal</keyword>
<evidence type="ECO:0000256" key="4">
    <source>
        <dbReference type="ARBA" id="ARBA00022737"/>
    </source>
</evidence>
<protein>
    <submittedName>
        <fullName evidence="10">Scavenger receptor cysteine-rich domain-containing group B protein</fullName>
    </submittedName>
</protein>
<dbReference type="SMART" id="SM00202">
    <property type="entry name" value="SR"/>
    <property type="match status" value="1"/>
</dbReference>
<evidence type="ECO:0000256" key="3">
    <source>
        <dbReference type="ARBA" id="ARBA00022729"/>
    </source>
</evidence>
<keyword evidence="2" id="KW-0964">Secreted</keyword>
<dbReference type="PANTHER" id="PTHR48071">
    <property type="entry name" value="SRCR DOMAIN-CONTAINING PROTEIN"/>
    <property type="match status" value="1"/>
</dbReference>
<dbReference type="PANTHER" id="PTHR48071:SF15">
    <property type="entry name" value="SRCR DOMAIN-CONTAINING PROTEIN"/>
    <property type="match status" value="1"/>
</dbReference>
<keyword evidence="4" id="KW-0677">Repeat</keyword>
<dbReference type="EMBL" id="JASSZA010000002">
    <property type="protein sequence ID" value="KAK2117292.1"/>
    <property type="molecule type" value="Genomic_DNA"/>
</dbReference>
<sequence length="144" mass="15808">MGRGLGPEELGLQVQQDGSETTRVPTPRPRDGRYPQYPERHLRLVNGAHRCEGRVELYLGQRWGTVCDDAWDLRAAGVLCRQLGCGQALAAPGEAHFGPGRGPILLDNVKCRGEESALLLCSHIRWDAHNCDHSEDASVLCQPS</sequence>
<evidence type="ECO:0000256" key="2">
    <source>
        <dbReference type="ARBA" id="ARBA00022525"/>
    </source>
</evidence>
<comment type="subcellular location">
    <subcellularLocation>
        <location evidence="1">Secreted</location>
    </subcellularLocation>
</comment>
<evidence type="ECO:0000256" key="8">
    <source>
        <dbReference type="SAM" id="MobiDB-lite"/>
    </source>
</evidence>
<feature type="disulfide bond" evidence="7">
    <location>
        <begin position="111"/>
        <end position="121"/>
    </location>
</feature>
<dbReference type="InterPro" id="IPR036772">
    <property type="entry name" value="SRCR-like_dom_sf"/>
</dbReference>
<dbReference type="SUPFAM" id="SSF56487">
    <property type="entry name" value="SRCR-like"/>
    <property type="match status" value="1"/>
</dbReference>
<name>A0ABQ9WA53_SAGOE</name>
<evidence type="ECO:0000313" key="10">
    <source>
        <dbReference type="EMBL" id="KAK2117292.1"/>
    </source>
</evidence>
<evidence type="ECO:0000256" key="1">
    <source>
        <dbReference type="ARBA" id="ARBA00004613"/>
    </source>
</evidence>
<keyword evidence="11" id="KW-1185">Reference proteome</keyword>
<feature type="compositionally biased region" description="Polar residues" evidence="8">
    <location>
        <begin position="13"/>
        <end position="24"/>
    </location>
</feature>
<feature type="disulfide bond" evidence="7">
    <location>
        <begin position="67"/>
        <end position="131"/>
    </location>
</feature>
<feature type="domain" description="SRCR" evidence="9">
    <location>
        <begin position="42"/>
        <end position="142"/>
    </location>
</feature>
<keyword evidence="10" id="KW-0675">Receptor</keyword>
<dbReference type="InterPro" id="IPR001190">
    <property type="entry name" value="SRCR"/>
</dbReference>
<comment type="caution">
    <text evidence="10">The sequence shown here is derived from an EMBL/GenBank/DDBJ whole genome shotgun (WGS) entry which is preliminary data.</text>
</comment>
<accession>A0ABQ9WA53</accession>
<dbReference type="PROSITE" id="PS00420">
    <property type="entry name" value="SRCR_1"/>
    <property type="match status" value="1"/>
</dbReference>
<keyword evidence="5 7" id="KW-1015">Disulfide bond</keyword>
<proteinExistence type="predicted"/>
<organism evidence="10 11">
    <name type="scientific">Saguinus oedipus</name>
    <name type="common">Cotton-top tamarin</name>
    <name type="synonym">Oedipomidas oedipus</name>
    <dbReference type="NCBI Taxonomy" id="9490"/>
    <lineage>
        <taxon>Eukaryota</taxon>
        <taxon>Metazoa</taxon>
        <taxon>Chordata</taxon>
        <taxon>Craniata</taxon>
        <taxon>Vertebrata</taxon>
        <taxon>Euteleostomi</taxon>
        <taxon>Mammalia</taxon>
        <taxon>Eutheria</taxon>
        <taxon>Euarchontoglires</taxon>
        <taxon>Primates</taxon>
        <taxon>Haplorrhini</taxon>
        <taxon>Platyrrhini</taxon>
        <taxon>Cebidae</taxon>
        <taxon>Callitrichinae</taxon>
        <taxon>Saguinus</taxon>
    </lineage>
</organism>
<evidence type="ECO:0000256" key="7">
    <source>
        <dbReference type="PROSITE-ProRule" id="PRU00196"/>
    </source>
</evidence>
<gene>
    <name evidence="10" type="primary">SSC4D_2</name>
    <name evidence="10" type="ORF">P7K49_004178</name>
</gene>
<dbReference type="PROSITE" id="PS50287">
    <property type="entry name" value="SRCR_2"/>
    <property type="match status" value="1"/>
</dbReference>
<keyword evidence="6" id="KW-0325">Glycoprotein</keyword>
<dbReference type="Proteomes" id="UP001266305">
    <property type="component" value="Unassembled WGS sequence"/>
</dbReference>
<reference evidence="10 11" key="1">
    <citation type="submission" date="2023-05" db="EMBL/GenBank/DDBJ databases">
        <title>B98-5 Cell Line De Novo Hybrid Assembly: An Optical Mapping Approach.</title>
        <authorList>
            <person name="Kananen K."/>
            <person name="Auerbach J.A."/>
            <person name="Kautto E."/>
            <person name="Blachly J.S."/>
        </authorList>
    </citation>
    <scope>NUCLEOTIDE SEQUENCE [LARGE SCALE GENOMIC DNA]</scope>
    <source>
        <strain evidence="10">B95-8</strain>
        <tissue evidence="10">Cell line</tissue>
    </source>
</reference>
<dbReference type="PRINTS" id="PR00258">
    <property type="entry name" value="SPERACTRCPTR"/>
</dbReference>